<sequence>SPGRPLCLAGVTARVSAALFLAFALRLPRRAMRLALGWPPARALGSLSPAVVALLFSLFCRVAVVE</sequence>
<feature type="non-terminal residue" evidence="2">
    <location>
        <position position="1"/>
    </location>
</feature>
<keyword evidence="1" id="KW-1133">Transmembrane helix</keyword>
<dbReference type="Proteomes" id="UP000824469">
    <property type="component" value="Unassembled WGS sequence"/>
</dbReference>
<evidence type="ECO:0000313" key="2">
    <source>
        <dbReference type="EMBL" id="KAH9301906.1"/>
    </source>
</evidence>
<proteinExistence type="predicted"/>
<organism evidence="2 3">
    <name type="scientific">Taxus chinensis</name>
    <name type="common">Chinese yew</name>
    <name type="synonym">Taxus wallichiana var. chinensis</name>
    <dbReference type="NCBI Taxonomy" id="29808"/>
    <lineage>
        <taxon>Eukaryota</taxon>
        <taxon>Viridiplantae</taxon>
        <taxon>Streptophyta</taxon>
        <taxon>Embryophyta</taxon>
        <taxon>Tracheophyta</taxon>
        <taxon>Spermatophyta</taxon>
        <taxon>Pinopsida</taxon>
        <taxon>Pinidae</taxon>
        <taxon>Conifers II</taxon>
        <taxon>Cupressales</taxon>
        <taxon>Taxaceae</taxon>
        <taxon>Taxus</taxon>
    </lineage>
</organism>
<protein>
    <submittedName>
        <fullName evidence="2">Uncharacterized protein</fullName>
    </submittedName>
</protein>
<evidence type="ECO:0000256" key="1">
    <source>
        <dbReference type="SAM" id="Phobius"/>
    </source>
</evidence>
<feature type="transmembrane region" description="Helical" evidence="1">
    <location>
        <begin position="6"/>
        <end position="25"/>
    </location>
</feature>
<keyword evidence="3" id="KW-1185">Reference proteome</keyword>
<dbReference type="AlphaFoldDB" id="A0AA38CLD5"/>
<reference evidence="2 3" key="1">
    <citation type="journal article" date="2021" name="Nat. Plants">
        <title>The Taxus genome provides insights into paclitaxel biosynthesis.</title>
        <authorList>
            <person name="Xiong X."/>
            <person name="Gou J."/>
            <person name="Liao Q."/>
            <person name="Li Y."/>
            <person name="Zhou Q."/>
            <person name="Bi G."/>
            <person name="Li C."/>
            <person name="Du R."/>
            <person name="Wang X."/>
            <person name="Sun T."/>
            <person name="Guo L."/>
            <person name="Liang H."/>
            <person name="Lu P."/>
            <person name="Wu Y."/>
            <person name="Zhang Z."/>
            <person name="Ro D.K."/>
            <person name="Shang Y."/>
            <person name="Huang S."/>
            <person name="Yan J."/>
        </authorList>
    </citation>
    <scope>NUCLEOTIDE SEQUENCE [LARGE SCALE GENOMIC DNA]</scope>
    <source>
        <strain evidence="2">Ta-2019</strain>
    </source>
</reference>
<feature type="transmembrane region" description="Helical" evidence="1">
    <location>
        <begin position="46"/>
        <end position="64"/>
    </location>
</feature>
<feature type="non-terminal residue" evidence="2">
    <location>
        <position position="66"/>
    </location>
</feature>
<dbReference type="EMBL" id="JAHRHJ020000009">
    <property type="protein sequence ID" value="KAH9301906.1"/>
    <property type="molecule type" value="Genomic_DNA"/>
</dbReference>
<keyword evidence="1" id="KW-0472">Membrane</keyword>
<name>A0AA38CLD5_TAXCH</name>
<accession>A0AA38CLD5</accession>
<evidence type="ECO:0000313" key="3">
    <source>
        <dbReference type="Proteomes" id="UP000824469"/>
    </source>
</evidence>
<comment type="caution">
    <text evidence="2">The sequence shown here is derived from an EMBL/GenBank/DDBJ whole genome shotgun (WGS) entry which is preliminary data.</text>
</comment>
<gene>
    <name evidence="2" type="ORF">KI387_013489</name>
</gene>
<keyword evidence="1" id="KW-0812">Transmembrane</keyword>